<dbReference type="InterPro" id="IPR002305">
    <property type="entry name" value="aa-tRNA-synth_Ic"/>
</dbReference>
<evidence type="ECO:0000256" key="5">
    <source>
        <dbReference type="ARBA" id="ARBA00023146"/>
    </source>
</evidence>
<dbReference type="PANTHER" id="PTHR43766">
    <property type="entry name" value="TRYPTOPHAN--TRNA LIGASE, MITOCHONDRIAL"/>
    <property type="match status" value="1"/>
</dbReference>
<evidence type="ECO:0000313" key="8">
    <source>
        <dbReference type="Proteomes" id="UP001162164"/>
    </source>
</evidence>
<proteinExistence type="inferred from homology"/>
<reference evidence="7" key="1">
    <citation type="journal article" date="2023" name="Insect Mol. Biol.">
        <title>Genome sequencing provides insights into the evolution of gene families encoding plant cell wall-degrading enzymes in longhorned beetles.</title>
        <authorList>
            <person name="Shin N.R."/>
            <person name="Okamura Y."/>
            <person name="Kirsch R."/>
            <person name="Pauchet Y."/>
        </authorList>
    </citation>
    <scope>NUCLEOTIDE SEQUENCE</scope>
    <source>
        <strain evidence="7">MMC_N1</strain>
    </source>
</reference>
<dbReference type="InterPro" id="IPR050203">
    <property type="entry name" value="Trp-tRNA_synthetase"/>
</dbReference>
<evidence type="ECO:0000256" key="2">
    <source>
        <dbReference type="ARBA" id="ARBA00022741"/>
    </source>
</evidence>
<keyword evidence="1 6" id="KW-0436">Ligase</keyword>
<comment type="similarity">
    <text evidence="6">Belongs to the class-I aminoacyl-tRNA synthetase family.</text>
</comment>
<dbReference type="EMBL" id="JAPWTJ010000148">
    <property type="protein sequence ID" value="KAJ8982069.1"/>
    <property type="molecule type" value="Genomic_DNA"/>
</dbReference>
<gene>
    <name evidence="7" type="ORF">NQ317_001478</name>
</gene>
<dbReference type="SUPFAM" id="SSF52374">
    <property type="entry name" value="Nucleotidylyl transferase"/>
    <property type="match status" value="1"/>
</dbReference>
<dbReference type="Gene3D" id="1.10.240.10">
    <property type="entry name" value="Tyrosyl-Transfer RNA Synthetase"/>
    <property type="match status" value="1"/>
</dbReference>
<organism evidence="7 8">
    <name type="scientific">Molorchus minor</name>
    <dbReference type="NCBI Taxonomy" id="1323400"/>
    <lineage>
        <taxon>Eukaryota</taxon>
        <taxon>Metazoa</taxon>
        <taxon>Ecdysozoa</taxon>
        <taxon>Arthropoda</taxon>
        <taxon>Hexapoda</taxon>
        <taxon>Insecta</taxon>
        <taxon>Pterygota</taxon>
        <taxon>Neoptera</taxon>
        <taxon>Endopterygota</taxon>
        <taxon>Coleoptera</taxon>
        <taxon>Polyphaga</taxon>
        <taxon>Cucujiformia</taxon>
        <taxon>Chrysomeloidea</taxon>
        <taxon>Cerambycidae</taxon>
        <taxon>Lamiinae</taxon>
        <taxon>Monochamini</taxon>
        <taxon>Molorchus</taxon>
    </lineage>
</organism>
<keyword evidence="5 6" id="KW-0030">Aminoacyl-tRNA synthetase</keyword>
<dbReference type="Pfam" id="PF00579">
    <property type="entry name" value="tRNA-synt_1b"/>
    <property type="match status" value="1"/>
</dbReference>
<name>A0ABQ9JVG8_9CUCU</name>
<evidence type="ECO:0008006" key="9">
    <source>
        <dbReference type="Google" id="ProtNLM"/>
    </source>
</evidence>
<keyword evidence="2 6" id="KW-0547">Nucleotide-binding</keyword>
<comment type="caution">
    <text evidence="7">The sequence shown here is derived from an EMBL/GenBank/DDBJ whole genome shotgun (WGS) entry which is preliminary data.</text>
</comment>
<keyword evidence="4 6" id="KW-0648">Protein biosynthesis</keyword>
<sequence>MSKSDPDPKSRICLTDKADDIVRNIKKSVTDFTSEVYYNPTERPGVSNLISIHSFVTNKSVDEICKEVESLNTGQYKLVVAEAIVSYLKPIQDKVSYYLKDEQYLLDVLKQGSDRASEISQRTMNEVRHKLGLRFKVKTRQKIKNINV</sequence>
<evidence type="ECO:0000256" key="4">
    <source>
        <dbReference type="ARBA" id="ARBA00022917"/>
    </source>
</evidence>
<evidence type="ECO:0000256" key="3">
    <source>
        <dbReference type="ARBA" id="ARBA00022840"/>
    </source>
</evidence>
<protein>
    <recommendedName>
        <fullName evidence="9">Tryptophanyl-tRNA synthetase</fullName>
    </recommendedName>
</protein>
<dbReference type="Proteomes" id="UP001162164">
    <property type="component" value="Unassembled WGS sequence"/>
</dbReference>
<accession>A0ABQ9JVG8</accession>
<evidence type="ECO:0000256" key="6">
    <source>
        <dbReference type="RuleBase" id="RU363036"/>
    </source>
</evidence>
<evidence type="ECO:0000313" key="7">
    <source>
        <dbReference type="EMBL" id="KAJ8982069.1"/>
    </source>
</evidence>
<keyword evidence="3 6" id="KW-0067">ATP-binding</keyword>
<evidence type="ECO:0000256" key="1">
    <source>
        <dbReference type="ARBA" id="ARBA00022598"/>
    </source>
</evidence>
<dbReference type="PANTHER" id="PTHR43766:SF1">
    <property type="entry name" value="TRYPTOPHAN--TRNA LIGASE, MITOCHONDRIAL"/>
    <property type="match status" value="1"/>
</dbReference>
<keyword evidence="8" id="KW-1185">Reference proteome</keyword>